<reference evidence="2" key="1">
    <citation type="submission" date="2021-07" db="EMBL/GenBank/DDBJ databases">
        <title>Characterization of violacein-producing bacteria and related species.</title>
        <authorList>
            <person name="Wilson H.S."/>
            <person name="De Leon M.E."/>
        </authorList>
    </citation>
    <scope>NUCLEOTIDE SEQUENCE</scope>
    <source>
        <strain evidence="2">HSC-15S17</strain>
    </source>
</reference>
<dbReference type="PROSITE" id="PS50404">
    <property type="entry name" value="GST_NTER"/>
    <property type="match status" value="1"/>
</dbReference>
<feature type="domain" description="GST N-terminal" evidence="1">
    <location>
        <begin position="1"/>
        <end position="67"/>
    </location>
</feature>
<dbReference type="Proteomes" id="UP001155901">
    <property type="component" value="Unassembled WGS sequence"/>
</dbReference>
<name>A0AA41L782_9BURK</name>
<accession>A0AA41L782</accession>
<protein>
    <submittedName>
        <fullName evidence="2">Glutathione S-transferase</fullName>
        <ecNumber evidence="3">2.5.1.18</ecNumber>
    </submittedName>
</protein>
<dbReference type="InterPro" id="IPR004045">
    <property type="entry name" value="Glutathione_S-Trfase_N"/>
</dbReference>
<dbReference type="Proteomes" id="UP001162889">
    <property type="component" value="Unassembled WGS sequence"/>
</dbReference>
<dbReference type="EMBL" id="JALJZU010000004">
    <property type="protein sequence ID" value="MCP2008334.1"/>
    <property type="molecule type" value="Genomic_DNA"/>
</dbReference>
<keyword evidence="5" id="KW-1185">Reference proteome</keyword>
<evidence type="ECO:0000313" key="5">
    <source>
        <dbReference type="Proteomes" id="UP001162889"/>
    </source>
</evidence>
<dbReference type="GO" id="GO:0006559">
    <property type="term" value="P:L-phenylalanine catabolic process"/>
    <property type="evidence" value="ECO:0007669"/>
    <property type="project" value="TreeGrafter"/>
</dbReference>
<dbReference type="PANTHER" id="PTHR42673:SF4">
    <property type="entry name" value="MALEYLACETOACETATE ISOMERASE"/>
    <property type="match status" value="1"/>
</dbReference>
<sequence length="190" mass="20600">MRAWLVLQAAGLEFETVQVALEEAATRAGILRYSPSGKVPALSKDGIVINDSLAIAEAIAEACPQARLWPADARVRALARAAEMHAGFTHLRTQMSFGLPLGDHPGVLSPDTEGEIQRVFQIWRGLQQAAGGGPFLCGEFGIVDAMYVPVVFRFRRYGVAIPDDLQAYVAAILDHPHVKRWQALAAQAQT</sequence>
<evidence type="ECO:0000313" key="3">
    <source>
        <dbReference type="EMBL" id="MCP2008334.1"/>
    </source>
</evidence>
<comment type="caution">
    <text evidence="2">The sequence shown here is derived from an EMBL/GenBank/DDBJ whole genome shotgun (WGS) entry which is preliminary data.</text>
</comment>
<dbReference type="CDD" id="cd03194">
    <property type="entry name" value="GST_C_3"/>
    <property type="match status" value="1"/>
</dbReference>
<dbReference type="EC" id="2.5.1.18" evidence="3"/>
<dbReference type="EMBL" id="JAHTGR010000003">
    <property type="protein sequence ID" value="MBV6320950.1"/>
    <property type="molecule type" value="Genomic_DNA"/>
</dbReference>
<organism evidence="2 4">
    <name type="scientific">Duganella violaceipulchra</name>
    <dbReference type="NCBI Taxonomy" id="2849652"/>
    <lineage>
        <taxon>Bacteria</taxon>
        <taxon>Pseudomonadati</taxon>
        <taxon>Pseudomonadota</taxon>
        <taxon>Betaproteobacteria</taxon>
        <taxon>Burkholderiales</taxon>
        <taxon>Oxalobacteraceae</taxon>
        <taxon>Telluria group</taxon>
        <taxon>Duganella</taxon>
    </lineage>
</organism>
<dbReference type="PANTHER" id="PTHR42673">
    <property type="entry name" value="MALEYLACETOACETATE ISOMERASE"/>
    <property type="match status" value="1"/>
</dbReference>
<dbReference type="AlphaFoldDB" id="A0AA41L782"/>
<dbReference type="Pfam" id="PF13409">
    <property type="entry name" value="GST_N_2"/>
    <property type="match status" value="1"/>
</dbReference>
<evidence type="ECO:0000313" key="4">
    <source>
        <dbReference type="Proteomes" id="UP001155901"/>
    </source>
</evidence>
<evidence type="ECO:0000313" key="2">
    <source>
        <dbReference type="EMBL" id="MBV6320950.1"/>
    </source>
</evidence>
<dbReference type="Pfam" id="PF13410">
    <property type="entry name" value="GST_C_2"/>
    <property type="match status" value="1"/>
</dbReference>
<keyword evidence="3" id="KW-0808">Transferase</keyword>
<reference evidence="3" key="2">
    <citation type="submission" date="2022-03" db="EMBL/GenBank/DDBJ databases">
        <title>Genome Encyclopedia of Bacteria and Archaea VI: Functional Genomics of Type Strains.</title>
        <authorList>
            <person name="Whitman W."/>
        </authorList>
    </citation>
    <scope>NUCLEOTIDE SEQUENCE</scope>
    <source>
        <strain evidence="3">HSC-15S17</strain>
    </source>
</reference>
<gene>
    <name evidence="2" type="ORF">KVP70_08390</name>
    <name evidence="3" type="ORF">L1274_002042</name>
</gene>
<dbReference type="GO" id="GO:0006749">
    <property type="term" value="P:glutathione metabolic process"/>
    <property type="evidence" value="ECO:0007669"/>
    <property type="project" value="TreeGrafter"/>
</dbReference>
<proteinExistence type="predicted"/>
<evidence type="ECO:0000259" key="1">
    <source>
        <dbReference type="PROSITE" id="PS50404"/>
    </source>
</evidence>
<dbReference type="GO" id="GO:0016034">
    <property type="term" value="F:maleylacetoacetate isomerase activity"/>
    <property type="evidence" value="ECO:0007669"/>
    <property type="project" value="TreeGrafter"/>
</dbReference>
<dbReference type="GO" id="GO:0004364">
    <property type="term" value="F:glutathione transferase activity"/>
    <property type="evidence" value="ECO:0007669"/>
    <property type="project" value="UniProtKB-EC"/>
</dbReference>